<feature type="chain" id="PRO_5034884804" description="Beta-microseminoprotein" evidence="6">
    <location>
        <begin position="21"/>
        <end position="113"/>
    </location>
</feature>
<organism evidence="7 8">
    <name type="scientific">Urocitellus parryii</name>
    <name type="common">Arctic ground squirrel</name>
    <name type="synonym">Spermophilus parryii</name>
    <dbReference type="NCBI Taxonomy" id="9999"/>
    <lineage>
        <taxon>Eukaryota</taxon>
        <taxon>Metazoa</taxon>
        <taxon>Chordata</taxon>
        <taxon>Craniata</taxon>
        <taxon>Vertebrata</taxon>
        <taxon>Euteleostomi</taxon>
        <taxon>Mammalia</taxon>
        <taxon>Eutheria</taxon>
        <taxon>Euarchontoglires</taxon>
        <taxon>Glires</taxon>
        <taxon>Rodentia</taxon>
        <taxon>Sciuromorpha</taxon>
        <taxon>Sciuridae</taxon>
        <taxon>Xerinae</taxon>
        <taxon>Marmotini</taxon>
        <taxon>Urocitellus</taxon>
    </lineage>
</organism>
<dbReference type="Gene3D" id="2.10.70.10">
    <property type="entry name" value="Complement Module, domain 1"/>
    <property type="match status" value="1"/>
</dbReference>
<dbReference type="GO" id="GO:0005576">
    <property type="term" value="C:extracellular region"/>
    <property type="evidence" value="ECO:0007669"/>
    <property type="project" value="UniProtKB-SubCell"/>
</dbReference>
<reference evidence="7" key="1">
    <citation type="submission" date="2025-08" db="UniProtKB">
        <authorList>
            <consortium name="Ensembl"/>
        </authorList>
    </citation>
    <scope>IDENTIFICATION</scope>
</reference>
<dbReference type="GeneTree" id="ENSGT00940000154371"/>
<comment type="similarity">
    <text evidence="2 6">Belongs to the beta-microseminoprotein family.</text>
</comment>
<evidence type="ECO:0000256" key="1">
    <source>
        <dbReference type="ARBA" id="ARBA00004613"/>
    </source>
</evidence>
<dbReference type="InterPro" id="IPR008735">
    <property type="entry name" value="PSP94"/>
</dbReference>
<protein>
    <recommendedName>
        <fullName evidence="6">Beta-microseminoprotein</fullName>
    </recommendedName>
</protein>
<dbReference type="Proteomes" id="UP000694417">
    <property type="component" value="Unplaced"/>
</dbReference>
<name>A0A8D2GXZ0_UROPR</name>
<comment type="subcellular location">
    <subcellularLocation>
        <location evidence="1 6">Secreted</location>
    </subcellularLocation>
</comment>
<keyword evidence="8" id="KW-1185">Reference proteome</keyword>
<feature type="signal peptide" evidence="6">
    <location>
        <begin position="1"/>
        <end position="20"/>
    </location>
</feature>
<accession>A0A8D2GXZ0</accession>
<reference evidence="7" key="2">
    <citation type="submission" date="2025-09" db="UniProtKB">
        <authorList>
            <consortium name="Ensembl"/>
        </authorList>
    </citation>
    <scope>IDENTIFICATION</scope>
</reference>
<proteinExistence type="inferred from homology"/>
<evidence type="ECO:0000256" key="3">
    <source>
        <dbReference type="ARBA" id="ARBA00022525"/>
    </source>
</evidence>
<dbReference type="Pfam" id="PF05825">
    <property type="entry name" value="PSP94"/>
    <property type="match status" value="1"/>
</dbReference>
<keyword evidence="3 6" id="KW-0964">Secreted</keyword>
<evidence type="ECO:0000256" key="6">
    <source>
        <dbReference type="RuleBase" id="RU364124"/>
    </source>
</evidence>
<dbReference type="Ensembl" id="ENSUPAT00010004685.1">
    <property type="protein sequence ID" value="ENSUPAP00010004069.1"/>
    <property type="gene ID" value="ENSUPAG00010003320.1"/>
</dbReference>
<evidence type="ECO:0000256" key="2">
    <source>
        <dbReference type="ARBA" id="ARBA00010352"/>
    </source>
</evidence>
<evidence type="ECO:0000256" key="5">
    <source>
        <dbReference type="ARBA" id="ARBA00023157"/>
    </source>
</evidence>
<evidence type="ECO:0000256" key="4">
    <source>
        <dbReference type="ARBA" id="ARBA00022729"/>
    </source>
</evidence>
<dbReference type="Gene3D" id="2.20.25.590">
    <property type="match status" value="1"/>
</dbReference>
<dbReference type="PANTHER" id="PTHR10500">
    <property type="entry name" value="BETA-MICROSEMINOPROTEIN"/>
    <property type="match status" value="1"/>
</dbReference>
<evidence type="ECO:0000313" key="7">
    <source>
        <dbReference type="Ensembl" id="ENSUPAP00010004069.1"/>
    </source>
</evidence>
<sequence>QKAFQASLMVLATFTTACNAQCYAIALDNNQGNVHTQCKDINGVIHPLNSKWRNSYCEECYCGEREISCCNLILEPAGFDATCEKIFHESNCSYTVVEKNNPGKPCSVGTWVV</sequence>
<evidence type="ECO:0000313" key="8">
    <source>
        <dbReference type="Proteomes" id="UP000694417"/>
    </source>
</evidence>
<keyword evidence="5" id="KW-1015">Disulfide bond</keyword>
<dbReference type="AlphaFoldDB" id="A0A8D2GXZ0"/>
<dbReference type="PANTHER" id="PTHR10500:SF8">
    <property type="entry name" value="BETA-MICROSEMINOPROTEIN"/>
    <property type="match status" value="1"/>
</dbReference>
<keyword evidence="4 6" id="KW-0732">Signal</keyword>